<gene>
    <name evidence="2" type="ORF">HD593_002622</name>
</gene>
<dbReference type="RefSeq" id="WP_185102422.1">
    <property type="nucleotide sequence ID" value="NZ_JACHMI010000001.1"/>
</dbReference>
<evidence type="ECO:0000313" key="3">
    <source>
        <dbReference type="Proteomes" id="UP000565579"/>
    </source>
</evidence>
<feature type="signal peptide" evidence="1">
    <location>
        <begin position="1"/>
        <end position="23"/>
    </location>
</feature>
<reference evidence="2 3" key="1">
    <citation type="submission" date="2020-08" db="EMBL/GenBank/DDBJ databases">
        <title>Sequencing the genomes of 1000 actinobacteria strains.</title>
        <authorList>
            <person name="Klenk H.-P."/>
        </authorList>
    </citation>
    <scope>NUCLEOTIDE SEQUENCE [LARGE SCALE GENOMIC DNA]</scope>
    <source>
        <strain evidence="2 3">DSM 43768</strain>
    </source>
</reference>
<feature type="chain" id="PRO_5031424595" evidence="1">
    <location>
        <begin position="24"/>
        <end position="46"/>
    </location>
</feature>
<keyword evidence="1" id="KW-0732">Signal</keyword>
<dbReference type="AlphaFoldDB" id="A0A7X0NQM2"/>
<sequence>MALVLVSVTTVLTIGVASSPAHAWNPANDGWYKCYVDGKWMWCKDL</sequence>
<proteinExistence type="predicted"/>
<evidence type="ECO:0000313" key="2">
    <source>
        <dbReference type="EMBL" id="MBB6547827.1"/>
    </source>
</evidence>
<evidence type="ECO:0000256" key="1">
    <source>
        <dbReference type="SAM" id="SignalP"/>
    </source>
</evidence>
<accession>A0A7X0NQM2</accession>
<protein>
    <submittedName>
        <fullName evidence="2">Uncharacterized protein</fullName>
    </submittedName>
</protein>
<organism evidence="2 3">
    <name type="scientific">Nonomuraea rubra</name>
    <dbReference type="NCBI Taxonomy" id="46180"/>
    <lineage>
        <taxon>Bacteria</taxon>
        <taxon>Bacillati</taxon>
        <taxon>Actinomycetota</taxon>
        <taxon>Actinomycetes</taxon>
        <taxon>Streptosporangiales</taxon>
        <taxon>Streptosporangiaceae</taxon>
        <taxon>Nonomuraea</taxon>
    </lineage>
</organism>
<name>A0A7X0NQM2_9ACTN</name>
<dbReference type="Proteomes" id="UP000565579">
    <property type="component" value="Unassembled WGS sequence"/>
</dbReference>
<dbReference type="EMBL" id="JACHMI010000001">
    <property type="protein sequence ID" value="MBB6547827.1"/>
    <property type="molecule type" value="Genomic_DNA"/>
</dbReference>
<comment type="caution">
    <text evidence="2">The sequence shown here is derived from an EMBL/GenBank/DDBJ whole genome shotgun (WGS) entry which is preliminary data.</text>
</comment>
<keyword evidence="3" id="KW-1185">Reference proteome</keyword>